<feature type="chain" id="PRO_5038396960" description="Lipoprotein" evidence="1">
    <location>
        <begin position="19"/>
        <end position="93"/>
    </location>
</feature>
<evidence type="ECO:0000313" key="2">
    <source>
        <dbReference type="EMBL" id="EUJ34194.1"/>
    </source>
</evidence>
<dbReference type="OrthoDB" id="2938702at2"/>
<evidence type="ECO:0000256" key="1">
    <source>
        <dbReference type="SAM" id="SignalP"/>
    </source>
</evidence>
<protein>
    <recommendedName>
        <fullName evidence="4">Lipoprotein</fullName>
    </recommendedName>
</protein>
<proteinExistence type="predicted"/>
<evidence type="ECO:0008006" key="4">
    <source>
        <dbReference type="Google" id="ProtNLM"/>
    </source>
</evidence>
<dbReference type="RefSeq" id="WP_035315777.1">
    <property type="nucleotide sequence ID" value="NZ_AODH01000077.1"/>
</dbReference>
<dbReference type="EMBL" id="AODH01000077">
    <property type="protein sequence ID" value="EUJ34194.1"/>
    <property type="molecule type" value="Genomic_DNA"/>
</dbReference>
<feature type="signal peptide" evidence="1">
    <location>
        <begin position="1"/>
        <end position="18"/>
    </location>
</feature>
<dbReference type="Proteomes" id="UP000019243">
    <property type="component" value="Unassembled WGS sequence"/>
</dbReference>
<sequence>MKKIMITFAVLMSVVLVGCGNNTYQSEIDEAVKVLQKEGYTDINRDSISANVYNDGSFIIINNDVYDRYVEKDENGKYIKSSSVKIEKELKKK</sequence>
<name>W7C429_9LIST</name>
<keyword evidence="1" id="KW-0732">Signal</keyword>
<reference evidence="2 3" key="1">
    <citation type="submission" date="2012-12" db="EMBL/GenBank/DDBJ databases">
        <title>Novel taxa of Listeriaceae from agricultural environments in the United States.</title>
        <authorList>
            <person name="den Bakker H.C."/>
            <person name="Allred A."/>
            <person name="Warchocki S."/>
            <person name="Wright E.M."/>
            <person name="Burrell A."/>
            <person name="Nightingale K.K."/>
            <person name="Kephart D."/>
            <person name="Wiedmann M."/>
        </authorList>
    </citation>
    <scope>NUCLEOTIDE SEQUENCE [LARGE SCALE GENOMIC DNA]</scope>
    <source>
        <strain evidence="2 3">FSL F6-1037</strain>
    </source>
</reference>
<dbReference type="PROSITE" id="PS51257">
    <property type="entry name" value="PROKAR_LIPOPROTEIN"/>
    <property type="match status" value="1"/>
</dbReference>
<evidence type="ECO:0000313" key="3">
    <source>
        <dbReference type="Proteomes" id="UP000019243"/>
    </source>
</evidence>
<dbReference type="STRING" id="1265861.BCAMP_12573"/>
<organism evidence="2 3">
    <name type="scientific">Brochothrix campestris FSL F6-1037</name>
    <dbReference type="NCBI Taxonomy" id="1265861"/>
    <lineage>
        <taxon>Bacteria</taxon>
        <taxon>Bacillati</taxon>
        <taxon>Bacillota</taxon>
        <taxon>Bacilli</taxon>
        <taxon>Bacillales</taxon>
        <taxon>Listeriaceae</taxon>
        <taxon>Brochothrix</taxon>
    </lineage>
</organism>
<keyword evidence="3" id="KW-1185">Reference proteome</keyword>
<dbReference type="AlphaFoldDB" id="W7C429"/>
<comment type="caution">
    <text evidence="2">The sequence shown here is derived from an EMBL/GenBank/DDBJ whole genome shotgun (WGS) entry which is preliminary data.</text>
</comment>
<gene>
    <name evidence="2" type="ORF">BCAMP_12573</name>
</gene>
<accession>W7C429</accession>